<evidence type="ECO:0000256" key="6">
    <source>
        <dbReference type="ARBA" id="ARBA00023136"/>
    </source>
</evidence>
<comment type="subcellular location">
    <subcellularLocation>
        <location evidence="1">Cell membrane</location>
        <topology evidence="1">Multi-pass membrane protein</topology>
    </subcellularLocation>
</comment>
<evidence type="ECO:0000256" key="4">
    <source>
        <dbReference type="ARBA" id="ARBA00022692"/>
    </source>
</evidence>
<feature type="domain" description="Glycine transporter" evidence="8">
    <location>
        <begin position="2"/>
        <end position="73"/>
    </location>
</feature>
<dbReference type="GO" id="GO:0005886">
    <property type="term" value="C:plasma membrane"/>
    <property type="evidence" value="ECO:0007669"/>
    <property type="project" value="UniProtKB-SubCell"/>
</dbReference>
<dbReference type="Proteomes" id="UP000294911">
    <property type="component" value="Unassembled WGS sequence"/>
</dbReference>
<evidence type="ECO:0000259" key="8">
    <source>
        <dbReference type="Pfam" id="PF03458"/>
    </source>
</evidence>
<name>A0A4R2R474_9PSEU</name>
<evidence type="ECO:0000256" key="5">
    <source>
        <dbReference type="ARBA" id="ARBA00022989"/>
    </source>
</evidence>
<keyword evidence="5 7" id="KW-1133">Transmembrane helix</keyword>
<dbReference type="AlphaFoldDB" id="A0A4R2R474"/>
<dbReference type="InterPro" id="IPR005115">
    <property type="entry name" value="Gly_transporter"/>
</dbReference>
<reference evidence="9 10" key="1">
    <citation type="submission" date="2019-03" db="EMBL/GenBank/DDBJ databases">
        <title>Genomic Encyclopedia of Type Strains, Phase IV (KMG-IV): sequencing the most valuable type-strain genomes for metagenomic binning, comparative biology and taxonomic classification.</title>
        <authorList>
            <person name="Goeker M."/>
        </authorList>
    </citation>
    <scope>NUCLEOTIDE SEQUENCE [LARGE SCALE GENOMIC DNA]</scope>
    <source>
        <strain evidence="9 10">DSM 45765</strain>
    </source>
</reference>
<protein>
    <submittedName>
        <fullName evidence="9">Putative membrane protein YeiH</fullName>
    </submittedName>
</protein>
<feature type="transmembrane region" description="Helical" evidence="7">
    <location>
        <begin position="59"/>
        <end position="78"/>
    </location>
</feature>
<feature type="transmembrane region" description="Helical" evidence="7">
    <location>
        <begin position="144"/>
        <end position="164"/>
    </location>
</feature>
<keyword evidence="10" id="KW-1185">Reference proteome</keyword>
<dbReference type="PANTHER" id="PTHR30506">
    <property type="entry name" value="INNER MEMBRANE PROTEIN"/>
    <property type="match status" value="1"/>
</dbReference>
<proteinExistence type="inferred from homology"/>
<feature type="transmembrane region" description="Helical" evidence="7">
    <location>
        <begin position="27"/>
        <end position="47"/>
    </location>
</feature>
<keyword evidence="6 7" id="KW-0472">Membrane</keyword>
<feature type="transmembrane region" description="Helical" evidence="7">
    <location>
        <begin position="170"/>
        <end position="189"/>
    </location>
</feature>
<evidence type="ECO:0000256" key="3">
    <source>
        <dbReference type="ARBA" id="ARBA00022475"/>
    </source>
</evidence>
<dbReference type="PANTHER" id="PTHR30506:SF3">
    <property type="entry name" value="UPF0126 INNER MEMBRANE PROTEIN YADS-RELATED"/>
    <property type="match status" value="1"/>
</dbReference>
<feature type="transmembrane region" description="Helical" evidence="7">
    <location>
        <begin position="90"/>
        <end position="123"/>
    </location>
</feature>
<comment type="similarity">
    <text evidence="2">Belongs to the UPF0126 family.</text>
</comment>
<dbReference type="Pfam" id="PF03458">
    <property type="entry name" value="Gly_transporter"/>
    <property type="match status" value="2"/>
</dbReference>
<sequence>MLYLIGVASFAVSGVLAAARARMDLFGGIVLAFIAALSGGTLRDLLLDRRPLYWTQDELLLTVILAAGVGTLVYIRFFRPPVRALYVVDALGLAVVTVIGTQAALAAGIATPAVLMMGVITGATGEVIRDILCDELPLLLREDIYAIAALAGSVLYVVLDQFGAPATLNAVLAIVLVFGLRLVSMIFKLRMPSLPRLRG</sequence>
<gene>
    <name evidence="9" type="ORF">EV191_101640</name>
</gene>
<evidence type="ECO:0000256" key="7">
    <source>
        <dbReference type="SAM" id="Phobius"/>
    </source>
</evidence>
<keyword evidence="3" id="KW-1003">Cell membrane</keyword>
<evidence type="ECO:0000313" key="9">
    <source>
        <dbReference type="EMBL" id="TCP56694.1"/>
    </source>
</evidence>
<evidence type="ECO:0000256" key="1">
    <source>
        <dbReference type="ARBA" id="ARBA00004651"/>
    </source>
</evidence>
<feature type="domain" description="Glycine transporter" evidence="8">
    <location>
        <begin position="87"/>
        <end position="160"/>
    </location>
</feature>
<accession>A0A4R2R474</accession>
<dbReference type="EMBL" id="SLXQ01000001">
    <property type="protein sequence ID" value="TCP56694.1"/>
    <property type="molecule type" value="Genomic_DNA"/>
</dbReference>
<evidence type="ECO:0000313" key="10">
    <source>
        <dbReference type="Proteomes" id="UP000294911"/>
    </source>
</evidence>
<evidence type="ECO:0000256" key="2">
    <source>
        <dbReference type="ARBA" id="ARBA00008193"/>
    </source>
</evidence>
<keyword evidence="4 7" id="KW-0812">Transmembrane</keyword>
<comment type="caution">
    <text evidence="9">The sequence shown here is derived from an EMBL/GenBank/DDBJ whole genome shotgun (WGS) entry which is preliminary data.</text>
</comment>
<organism evidence="9 10">
    <name type="scientific">Tamaricihabitans halophyticus</name>
    <dbReference type="NCBI Taxonomy" id="1262583"/>
    <lineage>
        <taxon>Bacteria</taxon>
        <taxon>Bacillati</taxon>
        <taxon>Actinomycetota</taxon>
        <taxon>Actinomycetes</taxon>
        <taxon>Pseudonocardiales</taxon>
        <taxon>Pseudonocardiaceae</taxon>
        <taxon>Tamaricihabitans</taxon>
    </lineage>
</organism>